<reference evidence="2 3" key="1">
    <citation type="submission" date="2018-06" db="EMBL/GenBank/DDBJ databases">
        <authorList>
            <consortium name="Pathogen Informatics"/>
            <person name="Doyle S."/>
        </authorList>
    </citation>
    <scope>NUCLEOTIDE SEQUENCE [LARGE SCALE GENOMIC DNA]</scope>
    <source>
        <strain evidence="2 3">NCTC10343</strain>
    </source>
</reference>
<dbReference type="PANTHER" id="PTHR43245">
    <property type="entry name" value="BIFUNCTIONAL POLYMYXIN RESISTANCE PROTEIN ARNA"/>
    <property type="match status" value="1"/>
</dbReference>
<dbReference type="Pfam" id="PF13460">
    <property type="entry name" value="NAD_binding_10"/>
    <property type="match status" value="1"/>
</dbReference>
<dbReference type="SUPFAM" id="SSF51735">
    <property type="entry name" value="NAD(P)-binding Rossmann-fold domains"/>
    <property type="match status" value="1"/>
</dbReference>
<organism evidence="2 3">
    <name type="scientific">Paenibacillus polymyxa</name>
    <name type="common">Bacillus polymyxa</name>
    <dbReference type="NCBI Taxonomy" id="1406"/>
    <lineage>
        <taxon>Bacteria</taxon>
        <taxon>Bacillati</taxon>
        <taxon>Bacillota</taxon>
        <taxon>Bacilli</taxon>
        <taxon>Bacillales</taxon>
        <taxon>Paenibacillaceae</taxon>
        <taxon>Paenibacillus</taxon>
    </lineage>
</organism>
<proteinExistence type="predicted"/>
<evidence type="ECO:0000259" key="1">
    <source>
        <dbReference type="Pfam" id="PF13460"/>
    </source>
</evidence>
<dbReference type="InterPro" id="IPR050177">
    <property type="entry name" value="Lipid_A_modif_metabolic_enz"/>
</dbReference>
<dbReference type="InterPro" id="IPR036291">
    <property type="entry name" value="NAD(P)-bd_dom_sf"/>
</dbReference>
<dbReference type="Proteomes" id="UP000254400">
    <property type="component" value="Unassembled WGS sequence"/>
</dbReference>
<evidence type="ECO:0000313" key="2">
    <source>
        <dbReference type="EMBL" id="SUA71587.1"/>
    </source>
</evidence>
<evidence type="ECO:0000313" key="3">
    <source>
        <dbReference type="Proteomes" id="UP000254400"/>
    </source>
</evidence>
<dbReference type="PANTHER" id="PTHR43245:SF13">
    <property type="entry name" value="UDP-D-APIOSE_UDP-D-XYLOSE SYNTHASE 2"/>
    <property type="match status" value="1"/>
</dbReference>
<accession>A0A378Y5F7</accession>
<sequence>MKKVLVLGGTRFFGKRLVERLLDSSENSITILTRGHTNDSFGDRVQRICADRTDPQALAEAVGEQVWDVVYDNICYSPDEASEACRIFDAKAKRYIMTSSLSVYDPSPEAVTENIFDPQAYPVRQGGKDDFTYQEAKRQAEAVFTQQATFPVVAVRFPIVLGTDDYTKRLHFHIEHVRAGQEIGVPNPAAHISFIRSDEAADFLLWLGSAHLTGPVNACSDGTVRIGDIISIIEQVTGKQAVIQEKTADEHMSPFGITQSWYMDTSNAQSEGYSFLSLNEWLPELVISLNRTYES</sequence>
<protein>
    <submittedName>
        <fullName evidence="2">Nucleoside-diphosphate-sugar epimerase</fullName>
    </submittedName>
</protein>
<name>A0A378Y5F7_PAEPO</name>
<dbReference type="RefSeq" id="WP_017427304.1">
    <property type="nucleotide sequence ID" value="NZ_CP036496.1"/>
</dbReference>
<dbReference type="Gene3D" id="3.40.50.720">
    <property type="entry name" value="NAD(P)-binding Rossmann-like Domain"/>
    <property type="match status" value="1"/>
</dbReference>
<dbReference type="GeneID" id="93347819"/>
<dbReference type="AlphaFoldDB" id="A0A378Y5F7"/>
<gene>
    <name evidence="2" type="ORF">NCTC10343_04494</name>
</gene>
<dbReference type="InterPro" id="IPR016040">
    <property type="entry name" value="NAD(P)-bd_dom"/>
</dbReference>
<feature type="domain" description="NAD(P)-binding" evidence="1">
    <location>
        <begin position="8"/>
        <end position="160"/>
    </location>
</feature>
<dbReference type="EMBL" id="UGSC01000001">
    <property type="protein sequence ID" value="SUA71587.1"/>
    <property type="molecule type" value="Genomic_DNA"/>
</dbReference>